<dbReference type="SUPFAM" id="SSF48452">
    <property type="entry name" value="TPR-like"/>
    <property type="match status" value="2"/>
</dbReference>
<dbReference type="InterPro" id="IPR019734">
    <property type="entry name" value="TPR_rpt"/>
</dbReference>
<dbReference type="PANTHER" id="PTHR45586">
    <property type="entry name" value="TPR REPEAT-CONTAINING PROTEIN PA4667"/>
    <property type="match status" value="1"/>
</dbReference>
<evidence type="ECO:0000313" key="4">
    <source>
        <dbReference type="EMBL" id="OAM88441.1"/>
    </source>
</evidence>
<dbReference type="Pfam" id="PF13432">
    <property type="entry name" value="TPR_16"/>
    <property type="match status" value="2"/>
</dbReference>
<organism evidence="4 5">
    <name type="scientific">Termitidicoccus mucosus</name>
    <dbReference type="NCBI Taxonomy" id="1184151"/>
    <lineage>
        <taxon>Bacteria</taxon>
        <taxon>Pseudomonadati</taxon>
        <taxon>Verrucomicrobiota</taxon>
        <taxon>Opitutia</taxon>
        <taxon>Opitutales</taxon>
        <taxon>Opitutaceae</taxon>
        <taxon>Termitidicoccus</taxon>
    </lineage>
</organism>
<dbReference type="InterPro" id="IPR051012">
    <property type="entry name" value="CellSynth/LPSAsmb/PSIAsmb"/>
</dbReference>
<feature type="chain" id="PRO_5008088734" evidence="3">
    <location>
        <begin position="24"/>
        <end position="401"/>
    </location>
</feature>
<feature type="signal peptide" evidence="3">
    <location>
        <begin position="1"/>
        <end position="23"/>
    </location>
</feature>
<dbReference type="RefSeq" id="WP_068771394.1">
    <property type="nucleotide sequence ID" value="NZ_CP109796.1"/>
</dbReference>
<evidence type="ECO:0000256" key="3">
    <source>
        <dbReference type="SAM" id="SignalP"/>
    </source>
</evidence>
<keyword evidence="3" id="KW-0732">Signal</keyword>
<evidence type="ECO:0000256" key="2">
    <source>
        <dbReference type="ARBA" id="ARBA00022803"/>
    </source>
</evidence>
<protein>
    <submittedName>
        <fullName evidence="4">Uncharacterized protein</fullName>
    </submittedName>
</protein>
<dbReference type="Proteomes" id="UP000078486">
    <property type="component" value="Unassembled WGS sequence"/>
</dbReference>
<dbReference type="PANTHER" id="PTHR45586:SF1">
    <property type="entry name" value="LIPOPOLYSACCHARIDE ASSEMBLY PROTEIN B"/>
    <property type="match status" value="1"/>
</dbReference>
<comment type="caution">
    <text evidence="4">The sequence shown here is derived from an EMBL/GenBank/DDBJ whole genome shotgun (WGS) entry which is preliminary data.</text>
</comment>
<dbReference type="AlphaFoldDB" id="A0A178IFR4"/>
<evidence type="ECO:0000313" key="5">
    <source>
        <dbReference type="Proteomes" id="UP000078486"/>
    </source>
</evidence>
<dbReference type="InterPro" id="IPR011990">
    <property type="entry name" value="TPR-like_helical_dom_sf"/>
</dbReference>
<proteinExistence type="predicted"/>
<keyword evidence="5" id="KW-1185">Reference proteome</keyword>
<sequence length="401" mass="44743">MPFPRFARLFLALALPGMPAAISAPDDAPAAAGPPPAVTPEETTGLLRIAARQLANGDAESAEAAYKYILEKNHHDTGGAGIQEGLLALARAYRQHGDRVKAVAVYEKLLAEHPHFESAPDAYLELGRTLRSIGAYDRAIGKFYNVLHSTLKLSGEQTEQYRRLARTAQFEIAETHFASGDYNEAARLFSRLNLLDLAVADHERARFRAAISLLRSGNLEAAASSLESFIKTTPDTEASAEARYQLALVLERLGRDQESLNTFMDLLRNEHVRNTETSPAWKDWQRRTGNHLANYFYDKGDYRSALTVLNRLITLSSDARWQLPVSYQTALCHERLLQYDKAVEIYRQTAALLANDTESPAELQEIVRMAEWHIRHIQWLDETNGRIRSITEPQGSSGASS</sequence>
<keyword evidence="1" id="KW-0677">Repeat</keyword>
<name>A0A178IFR4_9BACT</name>
<reference evidence="4 5" key="1">
    <citation type="submission" date="2016-01" db="EMBL/GenBank/DDBJ databases">
        <title>High potential of lignocellulose degradation of a new Verrucomicrobia species.</title>
        <authorList>
            <person name="Wang Y."/>
            <person name="Shi Y."/>
            <person name="Qiu Z."/>
            <person name="Liu S."/>
            <person name="Yang H."/>
        </authorList>
    </citation>
    <scope>NUCLEOTIDE SEQUENCE [LARGE SCALE GENOMIC DNA]</scope>
    <source>
        <strain evidence="4 5">TSB47</strain>
    </source>
</reference>
<evidence type="ECO:0000256" key="1">
    <source>
        <dbReference type="ARBA" id="ARBA00022737"/>
    </source>
</evidence>
<accession>A0A178IFR4</accession>
<dbReference type="Gene3D" id="1.25.40.10">
    <property type="entry name" value="Tetratricopeptide repeat domain"/>
    <property type="match status" value="3"/>
</dbReference>
<dbReference type="STRING" id="1184151.AW736_16490"/>
<dbReference type="OrthoDB" id="187593at2"/>
<dbReference type="SMART" id="SM00028">
    <property type="entry name" value="TPR"/>
    <property type="match status" value="6"/>
</dbReference>
<keyword evidence="2" id="KW-0802">TPR repeat</keyword>
<gene>
    <name evidence="4" type="ORF">AW736_16490</name>
</gene>
<dbReference type="EMBL" id="LRRQ01000127">
    <property type="protein sequence ID" value="OAM88441.1"/>
    <property type="molecule type" value="Genomic_DNA"/>
</dbReference>